<protein>
    <submittedName>
        <fullName evidence="1">Uncharacterized protein</fullName>
    </submittedName>
</protein>
<accession>A0AAD8P2X0</accession>
<sequence>MHQLPFPPNTLKEQTPLKKTPHWSSISTRQFKTLEVVEVDILDGDGFYASFEVLGLFLGSRICIVFSLLSFSSSNLALNHPSTIYKSLFQIHITTLYLLTIQITV</sequence>
<reference evidence="1" key="1">
    <citation type="journal article" date="2023" name="bioRxiv">
        <title>Improved chromosome-level genome assembly for marigold (Tagetes erecta).</title>
        <authorList>
            <person name="Jiang F."/>
            <person name="Yuan L."/>
            <person name="Wang S."/>
            <person name="Wang H."/>
            <person name="Xu D."/>
            <person name="Wang A."/>
            <person name="Fan W."/>
        </authorList>
    </citation>
    <scope>NUCLEOTIDE SEQUENCE</scope>
    <source>
        <strain evidence="1">WSJ</strain>
        <tissue evidence="1">Leaf</tissue>
    </source>
</reference>
<dbReference type="Proteomes" id="UP001229421">
    <property type="component" value="Unassembled WGS sequence"/>
</dbReference>
<evidence type="ECO:0000313" key="2">
    <source>
        <dbReference type="Proteomes" id="UP001229421"/>
    </source>
</evidence>
<evidence type="ECO:0000313" key="1">
    <source>
        <dbReference type="EMBL" id="KAK1430189.1"/>
    </source>
</evidence>
<comment type="caution">
    <text evidence="1">The sequence shown here is derived from an EMBL/GenBank/DDBJ whole genome shotgun (WGS) entry which is preliminary data.</text>
</comment>
<name>A0AAD8P2X0_TARER</name>
<dbReference type="EMBL" id="JAUHHV010000003">
    <property type="protein sequence ID" value="KAK1430189.1"/>
    <property type="molecule type" value="Genomic_DNA"/>
</dbReference>
<proteinExistence type="predicted"/>
<organism evidence="1 2">
    <name type="scientific">Tagetes erecta</name>
    <name type="common">African marigold</name>
    <dbReference type="NCBI Taxonomy" id="13708"/>
    <lineage>
        <taxon>Eukaryota</taxon>
        <taxon>Viridiplantae</taxon>
        <taxon>Streptophyta</taxon>
        <taxon>Embryophyta</taxon>
        <taxon>Tracheophyta</taxon>
        <taxon>Spermatophyta</taxon>
        <taxon>Magnoliopsida</taxon>
        <taxon>eudicotyledons</taxon>
        <taxon>Gunneridae</taxon>
        <taxon>Pentapetalae</taxon>
        <taxon>asterids</taxon>
        <taxon>campanulids</taxon>
        <taxon>Asterales</taxon>
        <taxon>Asteraceae</taxon>
        <taxon>Asteroideae</taxon>
        <taxon>Heliantheae alliance</taxon>
        <taxon>Tageteae</taxon>
        <taxon>Tagetes</taxon>
    </lineage>
</organism>
<gene>
    <name evidence="1" type="ORF">QVD17_12749</name>
</gene>
<dbReference type="AlphaFoldDB" id="A0AAD8P2X0"/>
<keyword evidence="2" id="KW-1185">Reference proteome</keyword>